<evidence type="ECO:0000313" key="2">
    <source>
        <dbReference type="EMBL" id="KAK4043959.1"/>
    </source>
</evidence>
<dbReference type="Proteomes" id="UP001303115">
    <property type="component" value="Unassembled WGS sequence"/>
</dbReference>
<keyword evidence="3" id="KW-1185">Reference proteome</keyword>
<protein>
    <submittedName>
        <fullName evidence="2">Uncharacterized protein</fullName>
    </submittedName>
</protein>
<name>A0AAN6PMV1_9PEZI</name>
<feature type="compositionally biased region" description="Basic and acidic residues" evidence="1">
    <location>
        <begin position="297"/>
        <end position="306"/>
    </location>
</feature>
<sequence length="413" mass="46861">MPSITELPCEVVAAILRGLDHLRFLPPTLLACRHFYTSFKESHGIEASIVRHQITPALLPYAVALMEASRLPRPLVASSVLGLLDELYSQPARLAARVPTLPTSLVRKMARTHDTIHALATDFAASAWARISPRGAPTSIALSPTEYFRFCRAFYRVELFYTLFRSGAFENNMNPWFFLRHTPWGNEQLGCVYEQLEAKFAEASLDVVAHDVELGELSIDYLTVGADNQWRQTWLSHGVESVYKLTTAHSYDAKRCILQSTLDSSQGRINLPEALCAVFNDVVDGRTLAEYSQEELHSLAQRHSDQPDDDNDDTDRGPYEAWRNANADVTLAESLMPIDNAWLRERAYVFWDEDRVQKLEDGFGEDLGDQAAYTEQEYEDMLESFDARSEVWQKGGRGYWSRGDTSRVVWPDR</sequence>
<gene>
    <name evidence="2" type="ORF">C8A01DRAFT_43127</name>
</gene>
<feature type="region of interest" description="Disordered" evidence="1">
    <location>
        <begin position="297"/>
        <end position="318"/>
    </location>
</feature>
<reference evidence="3" key="1">
    <citation type="journal article" date="2023" name="Mol. Phylogenet. Evol.">
        <title>Genome-scale phylogeny and comparative genomics of the fungal order Sordariales.</title>
        <authorList>
            <person name="Hensen N."/>
            <person name="Bonometti L."/>
            <person name="Westerberg I."/>
            <person name="Brannstrom I.O."/>
            <person name="Guillou S."/>
            <person name="Cros-Aarteil S."/>
            <person name="Calhoun S."/>
            <person name="Haridas S."/>
            <person name="Kuo A."/>
            <person name="Mondo S."/>
            <person name="Pangilinan J."/>
            <person name="Riley R."/>
            <person name="LaButti K."/>
            <person name="Andreopoulos B."/>
            <person name="Lipzen A."/>
            <person name="Chen C."/>
            <person name="Yan M."/>
            <person name="Daum C."/>
            <person name="Ng V."/>
            <person name="Clum A."/>
            <person name="Steindorff A."/>
            <person name="Ohm R.A."/>
            <person name="Martin F."/>
            <person name="Silar P."/>
            <person name="Natvig D.O."/>
            <person name="Lalanne C."/>
            <person name="Gautier V."/>
            <person name="Ament-Velasquez S.L."/>
            <person name="Kruys A."/>
            <person name="Hutchinson M.I."/>
            <person name="Powell A.J."/>
            <person name="Barry K."/>
            <person name="Miller A.N."/>
            <person name="Grigoriev I.V."/>
            <person name="Debuchy R."/>
            <person name="Gladieux P."/>
            <person name="Hiltunen Thoren M."/>
            <person name="Johannesson H."/>
        </authorList>
    </citation>
    <scope>NUCLEOTIDE SEQUENCE [LARGE SCALE GENOMIC DNA]</scope>
    <source>
        <strain evidence="3">CBS 284.82</strain>
    </source>
</reference>
<comment type="caution">
    <text evidence="2">The sequence shown here is derived from an EMBL/GenBank/DDBJ whole genome shotgun (WGS) entry which is preliminary data.</text>
</comment>
<accession>A0AAN6PMV1</accession>
<organism evidence="2 3">
    <name type="scientific">Parachaetomium inaequale</name>
    <dbReference type="NCBI Taxonomy" id="2588326"/>
    <lineage>
        <taxon>Eukaryota</taxon>
        <taxon>Fungi</taxon>
        <taxon>Dikarya</taxon>
        <taxon>Ascomycota</taxon>
        <taxon>Pezizomycotina</taxon>
        <taxon>Sordariomycetes</taxon>
        <taxon>Sordariomycetidae</taxon>
        <taxon>Sordariales</taxon>
        <taxon>Chaetomiaceae</taxon>
        <taxon>Parachaetomium</taxon>
    </lineage>
</organism>
<dbReference type="EMBL" id="MU854322">
    <property type="protein sequence ID" value="KAK4043959.1"/>
    <property type="molecule type" value="Genomic_DNA"/>
</dbReference>
<evidence type="ECO:0000313" key="3">
    <source>
        <dbReference type="Proteomes" id="UP001303115"/>
    </source>
</evidence>
<proteinExistence type="predicted"/>
<evidence type="ECO:0000256" key="1">
    <source>
        <dbReference type="SAM" id="MobiDB-lite"/>
    </source>
</evidence>
<dbReference type="AlphaFoldDB" id="A0AAN6PMV1"/>